<feature type="domain" description="DUF8202" evidence="4">
    <location>
        <begin position="609"/>
        <end position="786"/>
    </location>
</feature>
<dbReference type="KEGG" id="pseg:D3H65_07125"/>
<dbReference type="EMBL" id="CP032157">
    <property type="protein sequence ID" value="AXY73761.1"/>
    <property type="molecule type" value="Genomic_DNA"/>
</dbReference>
<name>A0A3B7MTD8_9BACT</name>
<evidence type="ECO:0000259" key="4">
    <source>
        <dbReference type="Pfam" id="PF26628"/>
    </source>
</evidence>
<keyword evidence="6" id="KW-1185">Reference proteome</keyword>
<protein>
    <submittedName>
        <fullName evidence="5">Uncharacterized protein</fullName>
    </submittedName>
</protein>
<reference evidence="5 6" key="1">
    <citation type="submission" date="2018-09" db="EMBL/GenBank/DDBJ databases">
        <title>Genome sequencing of strain 6GH32-13.</title>
        <authorList>
            <person name="Weon H.-Y."/>
            <person name="Heo J."/>
            <person name="Kwon S.-W."/>
        </authorList>
    </citation>
    <scope>NUCLEOTIDE SEQUENCE [LARGE SCALE GENOMIC DNA]</scope>
    <source>
        <strain evidence="5 6">5GH32-13</strain>
    </source>
</reference>
<dbReference type="InterPro" id="IPR058515">
    <property type="entry name" value="DUF8202"/>
</dbReference>
<accession>A0A3B7MTD8</accession>
<feature type="signal peptide" evidence="2">
    <location>
        <begin position="1"/>
        <end position="27"/>
    </location>
</feature>
<proteinExistence type="predicted"/>
<evidence type="ECO:0000313" key="5">
    <source>
        <dbReference type="EMBL" id="AXY73761.1"/>
    </source>
</evidence>
<dbReference type="Proteomes" id="UP000263900">
    <property type="component" value="Chromosome"/>
</dbReference>
<dbReference type="OrthoDB" id="2582440at2"/>
<dbReference type="AlphaFoldDB" id="A0A3B7MTD8"/>
<feature type="domain" description="Sialidase N-terminal" evidence="3">
    <location>
        <begin position="262"/>
        <end position="363"/>
    </location>
</feature>
<dbReference type="RefSeq" id="WP_119049596.1">
    <property type="nucleotide sequence ID" value="NZ_CP032157.1"/>
</dbReference>
<evidence type="ECO:0000313" key="6">
    <source>
        <dbReference type="Proteomes" id="UP000263900"/>
    </source>
</evidence>
<evidence type="ECO:0000259" key="3">
    <source>
        <dbReference type="Pfam" id="PF14873"/>
    </source>
</evidence>
<feature type="region of interest" description="Disordered" evidence="1">
    <location>
        <begin position="405"/>
        <end position="436"/>
    </location>
</feature>
<dbReference type="InterPro" id="IPR029456">
    <property type="entry name" value="Sialidase_N"/>
</dbReference>
<organism evidence="5 6">
    <name type="scientific">Paraflavitalea soli</name>
    <dbReference type="NCBI Taxonomy" id="2315862"/>
    <lineage>
        <taxon>Bacteria</taxon>
        <taxon>Pseudomonadati</taxon>
        <taxon>Bacteroidota</taxon>
        <taxon>Chitinophagia</taxon>
        <taxon>Chitinophagales</taxon>
        <taxon>Chitinophagaceae</taxon>
        <taxon>Paraflavitalea</taxon>
    </lineage>
</organism>
<evidence type="ECO:0000256" key="1">
    <source>
        <dbReference type="SAM" id="MobiDB-lite"/>
    </source>
</evidence>
<gene>
    <name evidence="5" type="ORF">D3H65_07125</name>
</gene>
<keyword evidence="2" id="KW-0732">Signal</keyword>
<dbReference type="Pfam" id="PF26628">
    <property type="entry name" value="DUF8202"/>
    <property type="match status" value="1"/>
</dbReference>
<dbReference type="Gene3D" id="2.60.40.1290">
    <property type="match status" value="1"/>
</dbReference>
<sequence>MQKFLHKWRLVLLLTLISCLNSIDSFSQLSFSFTSVSGTWNAISGTTVFTNNEDDRLSSNLFLGFTFYYAGGAYSDFRVSTNGWLSLGNNTTNTLNSNALTTTGNGPIIAPLWDDLWIPGGGLTYAVTGTTGSRILTVQWNNARWNYNANGAVISFQVKLYEGTNIIEFIYDQNNKSVNNGSASIGINGGVSATDFYSVSGLDGSAVATYGSETNWLYQKPEDGRTYRWTPNNMTYVSSTTGQITANVSKCNTQQQGIISVQVVTKGVTSPINLTQMKFDIVTTAVANLTGIHVYYTGDASGFAPANELGGATITPVSTTITVNGTQKLVPGTNYFWIAYDISPTAVVSQTLDARCTEITVAGTAYAPSVTNPPSWRTIVACSPAPGGITGASFWVKADAGTSSTTDNTRISSWNDQSGNARHATNGTANNQPRYRNTATKNMNFNPVVDFDEAAQATSDADFMDITSNGVMSTASNPYEVYAVIVPGANNLTTPGKFLFAGEAGMNKFNSFDVRSGYSVNDSWNMNDQIVSNVWTTDMLSMFTFDYNYSRRETFRAGTSLGTQAGFGRIATNMNNALGYQKSGNLEFYDGGIAEIITYANTSHGTTTREKVETYLGIKYGVTLGHNYRASDNTIVWNVATNAAYNNNIIGIARDDNGALLQKQSRSTSTNPDIMTIYIGPSETVNQATNTGTFTAGDKSYFIVGHNNGLPYASYTVLGDRPTGICCRIGREWLVQKTNFTNTDVKLKFNFDAITPGYVSLNTSDLRLLVDADGDFTNATILTTPTISITTSGGVAIVTVPASVFNSTPYLTLGSISTNTSLPLVLKSFSGLCREQTVQVKWTTATNVIGDFSVERSSDKVNFSAAGTVKPNASGNYVWTDQSPLPGTIYYRLKTVNENGMVLYSPIITVNSCNTTSILLSTNAVTNESTLMLQLSQNSLTEITLFDLMGRRSDVAGLTGKRSMEKGVHYIPVNIPGTVAGMYLLHVVVNGERHVYRIIKK</sequence>
<evidence type="ECO:0000256" key="2">
    <source>
        <dbReference type="SAM" id="SignalP"/>
    </source>
</evidence>
<feature type="chain" id="PRO_5017789084" evidence="2">
    <location>
        <begin position="28"/>
        <end position="1001"/>
    </location>
</feature>
<dbReference type="Pfam" id="PF14873">
    <property type="entry name" value="BNR_assoc_N"/>
    <property type="match status" value="1"/>
</dbReference>